<dbReference type="Gene3D" id="3.40.50.300">
    <property type="entry name" value="P-loop containing nucleotide triphosphate hydrolases"/>
    <property type="match status" value="1"/>
</dbReference>
<evidence type="ECO:0000259" key="8">
    <source>
        <dbReference type="Pfam" id="PF10396"/>
    </source>
</evidence>
<dbReference type="Proteomes" id="UP000717515">
    <property type="component" value="Unassembled WGS sequence"/>
</dbReference>
<reference evidence="10" key="1">
    <citation type="submission" date="2021-07" db="EMBL/GenBank/DDBJ databases">
        <title>Draft genome of Mortierella alpina, strain LL118, isolated from an aspen leaf litter sample.</title>
        <authorList>
            <person name="Yang S."/>
            <person name="Vinatzer B.A."/>
        </authorList>
    </citation>
    <scope>NUCLEOTIDE SEQUENCE</scope>
    <source>
        <strain evidence="10">LL118</strain>
    </source>
</reference>
<dbReference type="PANTHER" id="PTHR42714">
    <property type="entry name" value="TRNA MODIFICATION GTPASE GTPBP3"/>
    <property type="match status" value="1"/>
</dbReference>
<evidence type="ECO:0000256" key="3">
    <source>
        <dbReference type="ARBA" id="ARBA00022694"/>
    </source>
</evidence>
<dbReference type="SUPFAM" id="SSF52540">
    <property type="entry name" value="P-loop containing nucleoside triphosphate hydrolases"/>
    <property type="match status" value="1"/>
</dbReference>
<feature type="compositionally biased region" description="Basic and acidic residues" evidence="6">
    <location>
        <begin position="24"/>
        <end position="33"/>
    </location>
</feature>
<sequence>MSLYSTTALATSDFDSTPAITNDFKPDDLDKQQHQPLAHPLRSESKNINALNRGDHTSTSIQASSVLECSARDVALTTETQSAKMPPTMVPSSVLTGTVDLPSMASSAVALKPSTVVSDPTVLQEGPALVNVVSSAVSILSASGTLISNNKRRPSSTLPPPLSRATTAHTVAAAQPPFDTNVFKSIMQELGTHIDYFEELSDQILDAMTVYDVGRLGLSAMSVLSPLEPPASSGWEEKPKDLEEERRISAQTITDLISTAWPKLYQPCAAATARAPSSLEAMQGGAQFHQTSKISKQQAKSATVLKTAIVTFWSAQNNFQERAQLVLDIYEDPTELESDDRIRGLRSRHLNNLLSSTLSPAEVAQLTSKFQEDQEKLTTVTEPLHAVWMGILILLEEYGKAAKNSAGEHAASNNAAHETLAQKLLRISRNKGQAFKNLVKSCTMASALSLSLVRGIFRSNAAIANANARTLHRVCQRPLHSSASSLAQRRPAELRYSDTHLDTIFALSTHPGKAGIAVIRVSGPRAKTVLRNMTRPSSSLPQPRQAVTRRLLCPQTSELLDKGMVVWFPGPRSFTGEDSVEFHCHGGKAVVDSVLRGIGNAGPQVRLAQPGEFARRAFENDKLDLTEVEGLADLLNAETEAQRRLALRQADGGLKNLYESWRTQLIQGMALIEALIDFGEDENIEDGVYDNVVAKVRTLYDEIQRHTNDDRCGEILRDGIHVTILGPPNAGKSSFLNFITKRQAAIVSPIPGTTRDVVEVSLDIGGYPILIGDTAGLRTSQDEIEMEGVKRAQDRIQLADINVAILPVTDFLKGSGATDNCEVGGGGVDAIVLDAIRHNPKTMVLINKMDLSGIDVDETLDKIRSFLWRGSSGQHPPSGDERSIDGERRLWAISCQTGEGIGPFLDDFTKILKERFETSLTSSTSITQYRHRKHLENCLQSLEAFLGKWRLFSYLGVDDVVLGAEELRHAASDLGRITGRVDVEEVLDVVFREFCIGK</sequence>
<evidence type="ECO:0000256" key="5">
    <source>
        <dbReference type="ARBA" id="ARBA00023134"/>
    </source>
</evidence>
<organism evidence="10 11">
    <name type="scientific">Mortierella alpina</name>
    <name type="common">Oleaginous fungus</name>
    <name type="synonym">Mortierella renispora</name>
    <dbReference type="NCBI Taxonomy" id="64518"/>
    <lineage>
        <taxon>Eukaryota</taxon>
        <taxon>Fungi</taxon>
        <taxon>Fungi incertae sedis</taxon>
        <taxon>Mucoromycota</taxon>
        <taxon>Mortierellomycotina</taxon>
        <taxon>Mortierellomycetes</taxon>
        <taxon>Mortierellales</taxon>
        <taxon>Mortierellaceae</taxon>
        <taxon>Mortierella</taxon>
    </lineage>
</organism>
<dbReference type="InterPro" id="IPR005225">
    <property type="entry name" value="Small_GTP-bd"/>
</dbReference>
<dbReference type="EMBL" id="JAIFTL010000018">
    <property type="protein sequence ID" value="KAG9326536.1"/>
    <property type="molecule type" value="Genomic_DNA"/>
</dbReference>
<dbReference type="NCBIfam" id="TIGR00231">
    <property type="entry name" value="small_GTP"/>
    <property type="match status" value="1"/>
</dbReference>
<comment type="similarity">
    <text evidence="2">Belongs to the TRAFAC class TrmE-Era-EngA-EngB-Septin-like GTPase superfamily. TrmE GTPase family.</text>
</comment>
<dbReference type="GO" id="GO:0005525">
    <property type="term" value="F:GTP binding"/>
    <property type="evidence" value="ECO:0007669"/>
    <property type="project" value="UniProtKB-KW"/>
</dbReference>
<dbReference type="InterPro" id="IPR018948">
    <property type="entry name" value="GTP-bd_TrmE_N"/>
</dbReference>
<feature type="domain" description="GTP-binding protein TrmE N-terminal" evidence="8">
    <location>
        <begin position="503"/>
        <end position="622"/>
    </location>
</feature>
<proteinExistence type="inferred from homology"/>
<dbReference type="CDD" id="cd14858">
    <property type="entry name" value="TrmE_N"/>
    <property type="match status" value="1"/>
</dbReference>
<evidence type="ECO:0008006" key="12">
    <source>
        <dbReference type="Google" id="ProtNLM"/>
    </source>
</evidence>
<evidence type="ECO:0000256" key="4">
    <source>
        <dbReference type="ARBA" id="ARBA00022741"/>
    </source>
</evidence>
<keyword evidence="4" id="KW-0547">Nucleotide-binding</keyword>
<evidence type="ECO:0000313" key="10">
    <source>
        <dbReference type="EMBL" id="KAG9326536.1"/>
    </source>
</evidence>
<dbReference type="HAMAP" id="MF_00379">
    <property type="entry name" value="GTPase_MnmE"/>
    <property type="match status" value="1"/>
</dbReference>
<dbReference type="InterPro" id="IPR027417">
    <property type="entry name" value="P-loop_NTPase"/>
</dbReference>
<accession>A0A9P8ABT0</accession>
<dbReference type="InterPro" id="IPR004520">
    <property type="entry name" value="GTPase_MnmE"/>
</dbReference>
<dbReference type="InterPro" id="IPR027368">
    <property type="entry name" value="MnmE_dom2"/>
</dbReference>
<dbReference type="InterPro" id="IPR031168">
    <property type="entry name" value="G_TrmE"/>
</dbReference>
<dbReference type="GO" id="GO:0030488">
    <property type="term" value="P:tRNA methylation"/>
    <property type="evidence" value="ECO:0007669"/>
    <property type="project" value="TreeGrafter"/>
</dbReference>
<feature type="domain" description="MnmE helical" evidence="9">
    <location>
        <begin position="625"/>
        <end position="995"/>
    </location>
</feature>
<dbReference type="NCBIfam" id="NF003661">
    <property type="entry name" value="PRK05291.1-3"/>
    <property type="match status" value="1"/>
</dbReference>
<dbReference type="PANTHER" id="PTHR42714:SF2">
    <property type="entry name" value="TRNA MODIFICATION GTPASE GTPBP3, MITOCHONDRIAL"/>
    <property type="match status" value="1"/>
</dbReference>
<dbReference type="FunFam" id="3.30.1360.120:FF:000007">
    <property type="entry name" value="tRNA modification GTPase GTPBP3, mitochondrial"/>
    <property type="match status" value="1"/>
</dbReference>
<dbReference type="Pfam" id="PF12631">
    <property type="entry name" value="MnmE_helical"/>
    <property type="match status" value="1"/>
</dbReference>
<dbReference type="InterPro" id="IPR027266">
    <property type="entry name" value="TrmE/GcvT-like"/>
</dbReference>
<dbReference type="GO" id="GO:0003924">
    <property type="term" value="F:GTPase activity"/>
    <property type="evidence" value="ECO:0007669"/>
    <property type="project" value="InterPro"/>
</dbReference>
<protein>
    <recommendedName>
        <fullName evidence="12">tRNA modification GTPase TrmE</fullName>
    </recommendedName>
</protein>
<dbReference type="AlphaFoldDB" id="A0A9P8ABT0"/>
<evidence type="ECO:0000313" key="11">
    <source>
        <dbReference type="Proteomes" id="UP000717515"/>
    </source>
</evidence>
<dbReference type="SUPFAM" id="SSF116878">
    <property type="entry name" value="TrmE connector domain"/>
    <property type="match status" value="1"/>
</dbReference>
<dbReference type="GO" id="GO:0005739">
    <property type="term" value="C:mitochondrion"/>
    <property type="evidence" value="ECO:0007669"/>
    <property type="project" value="UniProtKB-SubCell"/>
</dbReference>
<dbReference type="Pfam" id="PF01926">
    <property type="entry name" value="MMR_HSR1"/>
    <property type="match status" value="1"/>
</dbReference>
<name>A0A9P8ABT0_MORAP</name>
<feature type="region of interest" description="Disordered" evidence="6">
    <location>
        <begin position="15"/>
        <end position="40"/>
    </location>
</feature>
<dbReference type="Gene3D" id="3.30.1360.120">
    <property type="entry name" value="Probable tRNA modification gtpase trme, domain 1"/>
    <property type="match status" value="1"/>
</dbReference>
<evidence type="ECO:0000256" key="1">
    <source>
        <dbReference type="ARBA" id="ARBA00004173"/>
    </source>
</evidence>
<evidence type="ECO:0000259" key="7">
    <source>
        <dbReference type="Pfam" id="PF01926"/>
    </source>
</evidence>
<keyword evidence="3" id="KW-0819">tRNA processing</keyword>
<dbReference type="InterPro" id="IPR006073">
    <property type="entry name" value="GTP-bd"/>
</dbReference>
<evidence type="ECO:0000256" key="6">
    <source>
        <dbReference type="SAM" id="MobiDB-lite"/>
    </source>
</evidence>
<comment type="caution">
    <text evidence="10">The sequence shown here is derived from an EMBL/GenBank/DDBJ whole genome shotgun (WGS) entry which is preliminary data.</text>
</comment>
<evidence type="ECO:0000256" key="2">
    <source>
        <dbReference type="ARBA" id="ARBA00011043"/>
    </source>
</evidence>
<comment type="subcellular location">
    <subcellularLocation>
        <location evidence="1">Mitochondrion</location>
    </subcellularLocation>
</comment>
<evidence type="ECO:0000259" key="9">
    <source>
        <dbReference type="Pfam" id="PF12631"/>
    </source>
</evidence>
<dbReference type="Gene3D" id="1.20.120.430">
    <property type="entry name" value="tRNA modification GTPase MnmE domain 2"/>
    <property type="match status" value="1"/>
</dbReference>
<feature type="domain" description="G" evidence="7">
    <location>
        <begin position="722"/>
        <end position="807"/>
    </location>
</feature>
<keyword evidence="5" id="KW-0342">GTP-binding</keyword>
<dbReference type="CDD" id="cd04164">
    <property type="entry name" value="trmE"/>
    <property type="match status" value="1"/>
</dbReference>
<gene>
    <name evidence="10" type="ORF">KVV02_007685</name>
</gene>
<dbReference type="GO" id="GO:0002098">
    <property type="term" value="P:tRNA wobble uridine modification"/>
    <property type="evidence" value="ECO:0007669"/>
    <property type="project" value="TreeGrafter"/>
</dbReference>
<dbReference type="Pfam" id="PF10396">
    <property type="entry name" value="TrmE_N"/>
    <property type="match status" value="1"/>
</dbReference>
<dbReference type="InterPro" id="IPR025867">
    <property type="entry name" value="MnmE_helical"/>
</dbReference>